<dbReference type="STRING" id="5643.A0A060SU03"/>
<feature type="transmembrane region" description="Helical" evidence="2">
    <location>
        <begin position="50"/>
        <end position="71"/>
    </location>
</feature>
<feature type="region of interest" description="Disordered" evidence="1">
    <location>
        <begin position="376"/>
        <end position="397"/>
    </location>
</feature>
<evidence type="ECO:0000313" key="5">
    <source>
        <dbReference type="Proteomes" id="UP000029665"/>
    </source>
</evidence>
<feature type="transmembrane region" description="Helical" evidence="2">
    <location>
        <begin position="91"/>
        <end position="109"/>
    </location>
</feature>
<reference evidence="4" key="1">
    <citation type="submission" date="2014-01" db="EMBL/GenBank/DDBJ databases">
        <title>The genome of the white-rot fungus Pycnoporus cinnabarinus: a basidiomycete model with a versatile arsenal for lignocellulosic biomass breakdown.</title>
        <authorList>
            <person name="Levasseur A."/>
            <person name="Lomascolo A."/>
            <person name="Ruiz-Duenas F.J."/>
            <person name="Uzan E."/>
            <person name="Piumi F."/>
            <person name="Kues U."/>
            <person name="Ram A.F.J."/>
            <person name="Murat C."/>
            <person name="Haon M."/>
            <person name="Benoit I."/>
            <person name="Arfi Y."/>
            <person name="Chevret D."/>
            <person name="Drula E."/>
            <person name="Kwon M.J."/>
            <person name="Gouret P."/>
            <person name="Lesage-Meessen L."/>
            <person name="Lombard V."/>
            <person name="Mariette J."/>
            <person name="Noirot C."/>
            <person name="Park J."/>
            <person name="Patyshakuliyeva A."/>
            <person name="Wieneger R.A.B."/>
            <person name="Wosten H.A.B."/>
            <person name="Martin F."/>
            <person name="Coutinho P.M."/>
            <person name="de Vries R."/>
            <person name="Martinez A.T."/>
            <person name="Klopp C."/>
            <person name="Pontarotti P."/>
            <person name="Henrissat B."/>
            <person name="Record E."/>
        </authorList>
    </citation>
    <scope>NUCLEOTIDE SEQUENCE [LARGE SCALE GENOMIC DNA]</scope>
    <source>
        <strain evidence="4">BRFM137</strain>
    </source>
</reference>
<feature type="domain" description="DUF6534" evidence="3">
    <location>
        <begin position="215"/>
        <end position="267"/>
    </location>
</feature>
<feature type="region of interest" description="Disordered" evidence="1">
    <location>
        <begin position="296"/>
        <end position="331"/>
    </location>
</feature>
<accession>A0A060SU03</accession>
<evidence type="ECO:0000256" key="2">
    <source>
        <dbReference type="SAM" id="Phobius"/>
    </source>
</evidence>
<feature type="transmembrane region" description="Helical" evidence="2">
    <location>
        <begin position="12"/>
        <end position="38"/>
    </location>
</feature>
<comment type="caution">
    <text evidence="4">The sequence shown here is derived from an EMBL/GenBank/DDBJ whole genome shotgun (WGS) entry which is preliminary data.</text>
</comment>
<sequence>MPPPTLGPTYGALLLGVLFSAVNASLFGVTILQTFFYFQQFPSDRAWRKLAVSWLCFLDALHLALSAHFVYHYLVSNYSNPAALLNIVWSFKVRVVIDALVVCSVHTLYTSRLWTLLAIDQHLAPFGKEARRWSQHKVAVHTSASRWLMRNITPWLVVSSPSDGVGPCKTHHKQSSFVVVGYAIAIAMCYETIRLDTFDDMLHTPWATYVPLGTSTVIDAAISGSLCYFLARCRPQSEAASAPVKTLIVYTLNTGVITSVHQLIYGHVRPLASSTIVVTLALTLHEMPRRLNARTVMNPSSAHRTTRQSCLPSSGGTLPRPRSFRDPLDQKGVRFPSFPASDSSLQLTPYVPASFSSLAGGPAPPPASVSVPSLEGALEASASSTGWRRPRWAAAAP</sequence>
<evidence type="ECO:0000259" key="3">
    <source>
        <dbReference type="Pfam" id="PF20152"/>
    </source>
</evidence>
<proteinExistence type="predicted"/>
<gene>
    <name evidence="4" type="ORF">BN946_scf184493.g2</name>
</gene>
<keyword evidence="2" id="KW-0812">Transmembrane</keyword>
<evidence type="ECO:0000313" key="4">
    <source>
        <dbReference type="EMBL" id="CDO75704.1"/>
    </source>
</evidence>
<keyword evidence="5" id="KW-1185">Reference proteome</keyword>
<dbReference type="PANTHER" id="PTHR40465">
    <property type="entry name" value="CHROMOSOME 1, WHOLE GENOME SHOTGUN SEQUENCE"/>
    <property type="match status" value="1"/>
</dbReference>
<name>A0A060SU03_PYCCI</name>
<dbReference type="InterPro" id="IPR045339">
    <property type="entry name" value="DUF6534"/>
</dbReference>
<dbReference type="EMBL" id="CCBP010000285">
    <property type="protein sequence ID" value="CDO75704.1"/>
    <property type="molecule type" value="Genomic_DNA"/>
</dbReference>
<dbReference type="OMA" id="MCYETIR"/>
<dbReference type="PANTHER" id="PTHR40465:SF1">
    <property type="entry name" value="DUF6534 DOMAIN-CONTAINING PROTEIN"/>
    <property type="match status" value="1"/>
</dbReference>
<organism evidence="4 5">
    <name type="scientific">Pycnoporus cinnabarinus</name>
    <name type="common">Cinnabar-red polypore</name>
    <name type="synonym">Trametes cinnabarina</name>
    <dbReference type="NCBI Taxonomy" id="5643"/>
    <lineage>
        <taxon>Eukaryota</taxon>
        <taxon>Fungi</taxon>
        <taxon>Dikarya</taxon>
        <taxon>Basidiomycota</taxon>
        <taxon>Agaricomycotina</taxon>
        <taxon>Agaricomycetes</taxon>
        <taxon>Polyporales</taxon>
        <taxon>Polyporaceae</taxon>
        <taxon>Trametes</taxon>
    </lineage>
</organism>
<dbReference type="Proteomes" id="UP000029665">
    <property type="component" value="Unassembled WGS sequence"/>
</dbReference>
<dbReference type="OrthoDB" id="2535105at2759"/>
<dbReference type="AlphaFoldDB" id="A0A060SU03"/>
<keyword evidence="2" id="KW-0472">Membrane</keyword>
<evidence type="ECO:0000256" key="1">
    <source>
        <dbReference type="SAM" id="MobiDB-lite"/>
    </source>
</evidence>
<keyword evidence="2" id="KW-1133">Transmembrane helix</keyword>
<feature type="compositionally biased region" description="Polar residues" evidence="1">
    <location>
        <begin position="296"/>
        <end position="316"/>
    </location>
</feature>
<protein>
    <recommendedName>
        <fullName evidence="3">DUF6534 domain-containing protein</fullName>
    </recommendedName>
</protein>
<dbReference type="HOGENOM" id="CLU_046025_5_3_1"/>
<dbReference type="Pfam" id="PF20152">
    <property type="entry name" value="DUF6534"/>
    <property type="match status" value="1"/>
</dbReference>